<dbReference type="SUPFAM" id="SSF56112">
    <property type="entry name" value="Protein kinase-like (PK-like)"/>
    <property type="match status" value="1"/>
</dbReference>
<comment type="caution">
    <text evidence="2">The sequence shown here is derived from an EMBL/GenBank/DDBJ whole genome shotgun (WGS) entry which is preliminary data.</text>
</comment>
<dbReference type="PANTHER" id="PTHR11012">
    <property type="entry name" value="PROTEIN KINASE-LIKE DOMAIN-CONTAINING"/>
    <property type="match status" value="1"/>
</dbReference>
<protein>
    <recommendedName>
        <fullName evidence="1">CHK kinase-like domain-containing protein</fullName>
    </recommendedName>
</protein>
<organism evidence="2 3">
    <name type="scientific">Polypedilum vanderplanki</name>
    <name type="common">Sleeping chironomid midge</name>
    <dbReference type="NCBI Taxonomy" id="319348"/>
    <lineage>
        <taxon>Eukaryota</taxon>
        <taxon>Metazoa</taxon>
        <taxon>Ecdysozoa</taxon>
        <taxon>Arthropoda</taxon>
        <taxon>Hexapoda</taxon>
        <taxon>Insecta</taxon>
        <taxon>Pterygota</taxon>
        <taxon>Neoptera</taxon>
        <taxon>Endopterygota</taxon>
        <taxon>Diptera</taxon>
        <taxon>Nematocera</taxon>
        <taxon>Chironomoidea</taxon>
        <taxon>Chironomidae</taxon>
        <taxon>Chironominae</taxon>
        <taxon>Polypedilum</taxon>
        <taxon>Polypedilum</taxon>
    </lineage>
</organism>
<dbReference type="AlphaFoldDB" id="A0A9J6BS14"/>
<sequence length="423" mass="49515">MDTKSYIAVKLVPELLRQKIIYIDGCDDSEFINIDSVDVNELTEAFALTKPYAVDVKLSRYSERDVKHEFHLVVKITANIPEELYKSVQYDALFENEETAYIDIIPALGSKGDFPKYYYSLREKNRAVMVLGNFTYDGWKMSQSRVNLDINHILVAVRELGRFHGECYALKESNRGLFHIITKAFRESRFATDCDKIYEAMLKTSPKRGTQAIREHPELRRMIPEEFLSKIDELSDDPWGYMKKSVKPVEPLATIIHGDYLRNNIAFQYDEKAMMFDFQTLRYSSPMVDLAVFLANSTGTDVRSTHFTFIFKTYHEEVIKTLMFTLKKFRQDIPDIYSYDNFLREYARLSLYGYIIAAQFLQVLHDPDNEINFETFHADAQRYGVEFFIQKAMKMGGEVVDYELAGLIYDMYKLYQKLNMKLE</sequence>
<proteinExistence type="predicted"/>
<dbReference type="Pfam" id="PF02958">
    <property type="entry name" value="EcKL"/>
    <property type="match status" value="1"/>
</dbReference>
<accession>A0A9J6BS14</accession>
<dbReference type="EMBL" id="JADBJN010000003">
    <property type="protein sequence ID" value="KAG5672150.1"/>
    <property type="molecule type" value="Genomic_DNA"/>
</dbReference>
<dbReference type="Proteomes" id="UP001107558">
    <property type="component" value="Chromosome 3"/>
</dbReference>
<dbReference type="InterPro" id="IPR011009">
    <property type="entry name" value="Kinase-like_dom_sf"/>
</dbReference>
<keyword evidence="3" id="KW-1185">Reference proteome</keyword>
<evidence type="ECO:0000259" key="1">
    <source>
        <dbReference type="SMART" id="SM00587"/>
    </source>
</evidence>
<evidence type="ECO:0000313" key="3">
    <source>
        <dbReference type="Proteomes" id="UP001107558"/>
    </source>
</evidence>
<dbReference type="OrthoDB" id="191037at2759"/>
<evidence type="ECO:0000313" key="2">
    <source>
        <dbReference type="EMBL" id="KAG5672150.1"/>
    </source>
</evidence>
<reference evidence="2" key="1">
    <citation type="submission" date="2021-03" db="EMBL/GenBank/DDBJ databases">
        <title>Chromosome level genome of the anhydrobiotic midge Polypedilum vanderplanki.</title>
        <authorList>
            <person name="Yoshida Y."/>
            <person name="Kikawada T."/>
            <person name="Gusev O."/>
        </authorList>
    </citation>
    <scope>NUCLEOTIDE SEQUENCE</scope>
    <source>
        <strain evidence="2">NIAS01</strain>
        <tissue evidence="2">Whole body or cell culture</tissue>
    </source>
</reference>
<dbReference type="InterPro" id="IPR015897">
    <property type="entry name" value="CHK_kinase-like"/>
</dbReference>
<dbReference type="PANTHER" id="PTHR11012:SF8">
    <property type="entry name" value="JUVENILE HORMONE-INDUCIBLE PROTEIN 26"/>
    <property type="match status" value="1"/>
</dbReference>
<dbReference type="InterPro" id="IPR004119">
    <property type="entry name" value="EcKL"/>
</dbReference>
<gene>
    <name evidence="2" type="ORF">PVAND_002303</name>
</gene>
<feature type="domain" description="CHK kinase-like" evidence="1">
    <location>
        <begin position="129"/>
        <end position="324"/>
    </location>
</feature>
<name>A0A9J6BS14_POLVA</name>
<dbReference type="SMART" id="SM00587">
    <property type="entry name" value="CHK"/>
    <property type="match status" value="1"/>
</dbReference>
<dbReference type="Gene3D" id="3.90.1200.10">
    <property type="match status" value="1"/>
</dbReference>